<organism evidence="2">
    <name type="scientific">uncultured Desulfobacterium sp</name>
    <dbReference type="NCBI Taxonomy" id="201089"/>
    <lineage>
        <taxon>Bacteria</taxon>
        <taxon>Pseudomonadati</taxon>
        <taxon>Thermodesulfobacteriota</taxon>
        <taxon>Desulfobacteria</taxon>
        <taxon>Desulfobacterales</taxon>
        <taxon>Desulfobacteriaceae</taxon>
        <taxon>Desulfobacterium</taxon>
        <taxon>environmental samples</taxon>
    </lineage>
</organism>
<feature type="transmembrane region" description="Helical" evidence="1">
    <location>
        <begin position="14"/>
        <end position="36"/>
    </location>
</feature>
<reference evidence="2" key="1">
    <citation type="submission" date="2018-01" db="EMBL/GenBank/DDBJ databases">
        <authorList>
            <person name="Regsiter A."/>
            <person name="William W."/>
        </authorList>
    </citation>
    <scope>NUCLEOTIDE SEQUENCE</scope>
    <source>
        <strain evidence="2">TRIP AH-1</strain>
    </source>
</reference>
<sequence>MYVKLEIPMKKQKYFGISYIIAAWMEMSALGLYPFYFTRTVTNGEGLSWIKVVCPDLLIDHRDREGVNSNR</sequence>
<proteinExistence type="predicted"/>
<keyword evidence="1" id="KW-0812">Transmembrane</keyword>
<accession>A0A445N0V8</accession>
<dbReference type="EMBL" id="OJIN01000198">
    <property type="protein sequence ID" value="SPD75357.1"/>
    <property type="molecule type" value="Genomic_DNA"/>
</dbReference>
<keyword evidence="1" id="KW-1133">Transmembrane helix</keyword>
<gene>
    <name evidence="2" type="ORF">PITCH_A550002</name>
</gene>
<keyword evidence="1" id="KW-0472">Membrane</keyword>
<evidence type="ECO:0000256" key="1">
    <source>
        <dbReference type="SAM" id="Phobius"/>
    </source>
</evidence>
<evidence type="ECO:0000313" key="2">
    <source>
        <dbReference type="EMBL" id="SPD75357.1"/>
    </source>
</evidence>
<dbReference type="AlphaFoldDB" id="A0A445N0V8"/>
<protein>
    <submittedName>
        <fullName evidence="2">Uncharacterized protein</fullName>
    </submittedName>
</protein>
<name>A0A445N0V8_9BACT</name>